<gene>
    <name evidence="2" type="ORF">F8M41_024470</name>
</gene>
<dbReference type="InterPro" id="IPR001969">
    <property type="entry name" value="Aspartic_peptidase_AS"/>
</dbReference>
<keyword evidence="1" id="KW-0645">Protease</keyword>
<organism evidence="2 3">
    <name type="scientific">Gigaspora margarita</name>
    <dbReference type="NCBI Taxonomy" id="4874"/>
    <lineage>
        <taxon>Eukaryota</taxon>
        <taxon>Fungi</taxon>
        <taxon>Fungi incertae sedis</taxon>
        <taxon>Mucoromycota</taxon>
        <taxon>Glomeromycotina</taxon>
        <taxon>Glomeromycetes</taxon>
        <taxon>Diversisporales</taxon>
        <taxon>Gigasporaceae</taxon>
        <taxon>Gigaspora</taxon>
    </lineage>
</organism>
<dbReference type="InterPro" id="IPR021109">
    <property type="entry name" value="Peptidase_aspartic_dom_sf"/>
</dbReference>
<dbReference type="EMBL" id="WTPW01000834">
    <property type="protein sequence ID" value="KAF0476151.1"/>
    <property type="molecule type" value="Genomic_DNA"/>
</dbReference>
<dbReference type="CDD" id="cd00303">
    <property type="entry name" value="retropepsin_like"/>
    <property type="match status" value="1"/>
</dbReference>
<dbReference type="AlphaFoldDB" id="A0A8H3XL33"/>
<evidence type="ECO:0000256" key="1">
    <source>
        <dbReference type="ARBA" id="ARBA00022750"/>
    </source>
</evidence>
<dbReference type="PROSITE" id="PS00141">
    <property type="entry name" value="ASP_PROTEASE"/>
    <property type="match status" value="1"/>
</dbReference>
<keyword evidence="3" id="KW-1185">Reference proteome</keyword>
<name>A0A8H3XL33_GIGMA</name>
<keyword evidence="1" id="KW-0064">Aspartyl protease</keyword>
<protein>
    <submittedName>
        <fullName evidence="2">Gag-pol fusion protein</fullName>
    </submittedName>
</protein>
<proteinExistence type="predicted"/>
<dbReference type="Pfam" id="PF13975">
    <property type="entry name" value="gag-asp_proteas"/>
    <property type="match status" value="1"/>
</dbReference>
<reference evidence="2 3" key="1">
    <citation type="journal article" date="2019" name="Environ. Microbiol.">
        <title>At the nexus of three kingdoms: the genome of the mycorrhizal fungus Gigaspora margarita provides insights into plant, endobacterial and fungal interactions.</title>
        <authorList>
            <person name="Venice F."/>
            <person name="Ghignone S."/>
            <person name="Salvioli di Fossalunga A."/>
            <person name="Amselem J."/>
            <person name="Novero M."/>
            <person name="Xianan X."/>
            <person name="Sedzielewska Toro K."/>
            <person name="Morin E."/>
            <person name="Lipzen A."/>
            <person name="Grigoriev I.V."/>
            <person name="Henrissat B."/>
            <person name="Martin F.M."/>
            <person name="Bonfante P."/>
        </authorList>
    </citation>
    <scope>NUCLEOTIDE SEQUENCE [LARGE SCALE GENOMIC DNA]</scope>
    <source>
        <strain evidence="2 3">BEG34</strain>
    </source>
</reference>
<sequence length="117" mass="12919">MALVESNLVEAVTNKRTIAAKCHIRIKGNSVTAVLDSGAAVSIITKRLIKNLGLEIDSLLKIVVVIMNRTKERAIGQINKVNIIVHNIMVPMKLQVIESLEETLLLGTDWFEKTSTK</sequence>
<comment type="caution">
    <text evidence="2">The sequence shown here is derived from an EMBL/GenBank/DDBJ whole genome shotgun (WGS) entry which is preliminary data.</text>
</comment>
<evidence type="ECO:0000313" key="3">
    <source>
        <dbReference type="Proteomes" id="UP000439903"/>
    </source>
</evidence>
<keyword evidence="1" id="KW-0378">Hydrolase</keyword>
<evidence type="ECO:0000313" key="2">
    <source>
        <dbReference type="EMBL" id="KAF0476151.1"/>
    </source>
</evidence>
<dbReference type="SUPFAM" id="SSF50630">
    <property type="entry name" value="Acid proteases"/>
    <property type="match status" value="1"/>
</dbReference>
<dbReference type="OrthoDB" id="5597136at2759"/>
<dbReference type="Proteomes" id="UP000439903">
    <property type="component" value="Unassembled WGS sequence"/>
</dbReference>
<dbReference type="GO" id="GO:0006508">
    <property type="term" value="P:proteolysis"/>
    <property type="evidence" value="ECO:0007669"/>
    <property type="project" value="InterPro"/>
</dbReference>
<dbReference type="GO" id="GO:0004190">
    <property type="term" value="F:aspartic-type endopeptidase activity"/>
    <property type="evidence" value="ECO:0007669"/>
    <property type="project" value="UniProtKB-KW"/>
</dbReference>
<dbReference type="Gene3D" id="2.40.70.10">
    <property type="entry name" value="Acid Proteases"/>
    <property type="match status" value="1"/>
</dbReference>
<accession>A0A8H3XL33</accession>